<dbReference type="EMBL" id="VNHX01000013">
    <property type="protein sequence ID" value="TYP94162.1"/>
    <property type="molecule type" value="Genomic_DNA"/>
</dbReference>
<dbReference type="Gene3D" id="2.40.128.290">
    <property type="entry name" value="Uncharacterised protein Atu4866, PF11512"/>
    <property type="match status" value="1"/>
</dbReference>
<dbReference type="InterPro" id="IPR038646">
    <property type="entry name" value="Atu4866-like_sf"/>
</dbReference>
<dbReference type="InterPro" id="IPR020955">
    <property type="entry name" value="Uncharacterised_Atu4866"/>
</dbReference>
<name>A0A5S5DHN6_9SPHI</name>
<organism evidence="1 2">
    <name type="scientific">Sphingobacterium allocomposti</name>
    <dbReference type="NCBI Taxonomy" id="415956"/>
    <lineage>
        <taxon>Bacteria</taxon>
        <taxon>Pseudomonadati</taxon>
        <taxon>Bacteroidota</taxon>
        <taxon>Sphingobacteriia</taxon>
        <taxon>Sphingobacteriales</taxon>
        <taxon>Sphingobacteriaceae</taxon>
        <taxon>Sphingobacterium</taxon>
    </lineage>
</organism>
<reference evidence="1 2" key="1">
    <citation type="submission" date="2019-07" db="EMBL/GenBank/DDBJ databases">
        <title>Genomic Encyclopedia of Archaeal and Bacterial Type Strains, Phase II (KMG-II): from individual species to whole genera.</title>
        <authorList>
            <person name="Goeker M."/>
        </authorList>
    </citation>
    <scope>NUCLEOTIDE SEQUENCE [LARGE SCALE GENOMIC DNA]</scope>
    <source>
        <strain evidence="1 2">DSM 18850</strain>
    </source>
</reference>
<dbReference type="Pfam" id="PF11512">
    <property type="entry name" value="Atu4866"/>
    <property type="match status" value="1"/>
</dbReference>
<protein>
    <submittedName>
        <fullName evidence="1">Putative ligand-binding protein with streptavidin-like fold</fullName>
    </submittedName>
</protein>
<keyword evidence="2" id="KW-1185">Reference proteome</keyword>
<comment type="caution">
    <text evidence="1">The sequence shown here is derived from an EMBL/GenBank/DDBJ whole genome shotgun (WGS) entry which is preliminary data.</text>
</comment>
<gene>
    <name evidence="1" type="ORF">BC792_11330</name>
</gene>
<dbReference type="OrthoDB" id="9810893at2"/>
<proteinExistence type="predicted"/>
<dbReference type="Proteomes" id="UP000325105">
    <property type="component" value="Unassembled WGS sequence"/>
</dbReference>
<sequence length="86" mass="9991">MEIATIEKTKEYIGMWVTADGYIRHELLPGNRYDEARGSRRSAYRGSYRVTANHIYYTDDTGFTADGEFRDGILYHAGMILYKEKN</sequence>
<dbReference type="RefSeq" id="WP_148908983.1">
    <property type="nucleotide sequence ID" value="NZ_VNHX01000013.1"/>
</dbReference>
<dbReference type="AlphaFoldDB" id="A0A5S5DHN6"/>
<accession>A0A5S5DHN6</accession>
<evidence type="ECO:0000313" key="2">
    <source>
        <dbReference type="Proteomes" id="UP000325105"/>
    </source>
</evidence>
<evidence type="ECO:0000313" key="1">
    <source>
        <dbReference type="EMBL" id="TYP94162.1"/>
    </source>
</evidence>